<reference evidence="3 4" key="1">
    <citation type="submission" date="2024-02" db="EMBL/GenBank/DDBJ databases">
        <title>De novo assembly and annotation of 12 fungi associated with fruit tree decline syndrome in Ontario, Canada.</title>
        <authorList>
            <person name="Sulman M."/>
            <person name="Ellouze W."/>
            <person name="Ilyukhin E."/>
        </authorList>
    </citation>
    <scope>NUCLEOTIDE SEQUENCE [LARGE SCALE GENOMIC DNA]</scope>
    <source>
        <strain evidence="3 4">M11/M66-122</strain>
    </source>
</reference>
<feature type="region of interest" description="Disordered" evidence="1">
    <location>
        <begin position="500"/>
        <end position="535"/>
    </location>
</feature>
<evidence type="ECO:0000259" key="2">
    <source>
        <dbReference type="Pfam" id="PF20778"/>
    </source>
</evidence>
<evidence type="ECO:0000313" key="3">
    <source>
        <dbReference type="EMBL" id="KAK7750462.1"/>
    </source>
</evidence>
<dbReference type="Pfam" id="PF20778">
    <property type="entry name" value="SLS1_C"/>
    <property type="match status" value="2"/>
</dbReference>
<organism evidence="3 4">
    <name type="scientific">Diatrype stigma</name>
    <dbReference type="NCBI Taxonomy" id="117547"/>
    <lineage>
        <taxon>Eukaryota</taxon>
        <taxon>Fungi</taxon>
        <taxon>Dikarya</taxon>
        <taxon>Ascomycota</taxon>
        <taxon>Pezizomycotina</taxon>
        <taxon>Sordariomycetes</taxon>
        <taxon>Xylariomycetidae</taxon>
        <taxon>Xylariales</taxon>
        <taxon>Diatrypaceae</taxon>
        <taxon>Diatrype</taxon>
    </lineage>
</organism>
<feature type="domain" description="SLS1 C-terminal" evidence="2">
    <location>
        <begin position="52"/>
        <end position="197"/>
    </location>
</feature>
<feature type="region of interest" description="Disordered" evidence="1">
    <location>
        <begin position="631"/>
        <end position="653"/>
    </location>
</feature>
<feature type="region of interest" description="Disordered" evidence="1">
    <location>
        <begin position="293"/>
        <end position="330"/>
    </location>
</feature>
<name>A0AAN9UPF3_9PEZI</name>
<feature type="region of interest" description="Disordered" evidence="1">
    <location>
        <begin position="193"/>
        <end position="281"/>
    </location>
</feature>
<dbReference type="EMBL" id="JAKJXP020000064">
    <property type="protein sequence ID" value="KAK7750462.1"/>
    <property type="molecule type" value="Genomic_DNA"/>
</dbReference>
<feature type="compositionally biased region" description="Basic and acidic residues" evidence="1">
    <location>
        <begin position="643"/>
        <end position="653"/>
    </location>
</feature>
<evidence type="ECO:0000313" key="4">
    <source>
        <dbReference type="Proteomes" id="UP001320420"/>
    </source>
</evidence>
<protein>
    <recommendedName>
        <fullName evidence="2">SLS1 C-terminal domain-containing protein</fullName>
    </recommendedName>
</protein>
<feature type="compositionally biased region" description="Pro residues" evidence="1">
    <location>
        <begin position="269"/>
        <end position="280"/>
    </location>
</feature>
<feature type="compositionally biased region" description="Low complexity" evidence="1">
    <location>
        <begin position="215"/>
        <end position="268"/>
    </location>
</feature>
<gene>
    <name evidence="3" type="ORF">SLS62_007652</name>
</gene>
<feature type="domain" description="SLS1 C-terminal" evidence="2">
    <location>
        <begin position="248"/>
        <end position="663"/>
    </location>
</feature>
<evidence type="ECO:0000256" key="1">
    <source>
        <dbReference type="SAM" id="MobiDB-lite"/>
    </source>
</evidence>
<comment type="caution">
    <text evidence="3">The sequence shown here is derived from an EMBL/GenBank/DDBJ whole genome shotgun (WGS) entry which is preliminary data.</text>
</comment>
<proteinExistence type="predicted"/>
<sequence>MSYGRVLEDLRHVVYRLLWTALAPERAFTALYAETAADQTSSEFIVDKTNKEKWGWKDRMADWARYVLPLTTSEALLSNGAVADSSDKINKADGPLQTLPLPIFSATPRSEEAKTRKPLNLDELYNLASPERSVKWAENVKTTTTAHFGHLLHSYPPTGPQPPPLPELLEAHHPRIFSPVTPHPLHLAKLASTGTEQGSVEHSSYDPSIDPPSDPSFESSFASSFESSFDPSSEPSPELSSEPLSEPSSDPSSDTPSDPSSDPFSDSSSPPPLSFYPPHRPVAKTKSTIVIRFWPSPNSNPGAEPALPKDVTAKPARGRRPKKLWRDEDVDAELAAEKAAEEAAEEAAAQAEYAAKARPPILELRLATTDTEILGVESLRAVIDDGNEGPSNSRAVSDVMLPEAPVDLRVNQTQYVDLVPPAPLAMPADPHSEGAAIVADWNLRAREALARWPPLADFLSNARLDLASGKLDMPPRQRFPVPRRLFFADEWLRSLEKVREEEKEQEEEEQEDEEEEGGRNIKTRGRIQRNEKFRRDRKKKSFDTLWREMEQVDKRRKEAEKNAPEPLLSTSYEFVGLEMHRSVSIPYDYYQDHAGDGDGPSHEHQHKHILTYTSIEAGQGGGRRAEVTIEPVAAEESGGVDSDPQRRKEEEEKRQKEFLACCYGFAKDNTLWSGYLPNLHRY</sequence>
<feature type="compositionally biased region" description="Polar residues" evidence="1">
    <location>
        <begin position="193"/>
        <end position="202"/>
    </location>
</feature>
<dbReference type="InterPro" id="IPR048401">
    <property type="entry name" value="SLS1_C"/>
</dbReference>
<accession>A0AAN9UPF3</accession>
<dbReference type="AlphaFoldDB" id="A0AAN9UPF3"/>
<keyword evidence="4" id="KW-1185">Reference proteome</keyword>
<feature type="compositionally biased region" description="Acidic residues" evidence="1">
    <location>
        <begin position="503"/>
        <end position="516"/>
    </location>
</feature>
<dbReference type="Proteomes" id="UP001320420">
    <property type="component" value="Unassembled WGS sequence"/>
</dbReference>